<reference evidence="1" key="2">
    <citation type="submission" date="2025-08" db="UniProtKB">
        <authorList>
            <consortium name="Ensembl"/>
        </authorList>
    </citation>
    <scope>IDENTIFICATION</scope>
</reference>
<evidence type="ECO:0000313" key="1">
    <source>
        <dbReference type="Ensembl" id="ENSOMYP00000113158.1"/>
    </source>
</evidence>
<accession>A0A8K9UZX3</accession>
<dbReference type="AlphaFoldDB" id="A0A8K9UZX3"/>
<dbReference type="Ensembl" id="ENSOMYT00000122241.1">
    <property type="protein sequence ID" value="ENSOMYP00000113158.1"/>
    <property type="gene ID" value="ENSOMYG00000056939.1"/>
</dbReference>
<evidence type="ECO:0000313" key="2">
    <source>
        <dbReference type="Proteomes" id="UP000694395"/>
    </source>
</evidence>
<dbReference type="Proteomes" id="UP000694395">
    <property type="component" value="Chromosome 1"/>
</dbReference>
<organism evidence="1 2">
    <name type="scientific">Oncorhynchus mykiss</name>
    <name type="common">Rainbow trout</name>
    <name type="synonym">Salmo gairdneri</name>
    <dbReference type="NCBI Taxonomy" id="8022"/>
    <lineage>
        <taxon>Eukaryota</taxon>
        <taxon>Metazoa</taxon>
        <taxon>Chordata</taxon>
        <taxon>Craniata</taxon>
        <taxon>Vertebrata</taxon>
        <taxon>Euteleostomi</taxon>
        <taxon>Actinopterygii</taxon>
        <taxon>Neopterygii</taxon>
        <taxon>Teleostei</taxon>
        <taxon>Protacanthopterygii</taxon>
        <taxon>Salmoniformes</taxon>
        <taxon>Salmonidae</taxon>
        <taxon>Salmoninae</taxon>
        <taxon>Oncorhynchus</taxon>
    </lineage>
</organism>
<name>A0A8K9UZX3_ONCMY</name>
<sequence>RMLRRLDRNGSGSIKVRSIFDLSKYIDIPIRGFDPLLNLLLDETHTHVLSPCLLSQNPLEEKFREEEPLSFSSIPNTFLQQQEG</sequence>
<reference evidence="1" key="3">
    <citation type="submission" date="2025-09" db="UniProtKB">
        <authorList>
            <consortium name="Ensembl"/>
        </authorList>
    </citation>
    <scope>IDENTIFICATION</scope>
</reference>
<protein>
    <submittedName>
        <fullName evidence="1">Uncharacterized protein</fullName>
    </submittedName>
</protein>
<dbReference type="GeneTree" id="ENSGT01060000253612"/>
<proteinExistence type="predicted"/>
<keyword evidence="2" id="KW-1185">Reference proteome</keyword>
<reference evidence="1" key="1">
    <citation type="submission" date="2020-07" db="EMBL/GenBank/DDBJ databases">
        <title>A long reads based de novo assembly of the rainbow trout Arlee double haploid line genome.</title>
        <authorList>
            <person name="Gao G."/>
            <person name="Palti Y."/>
        </authorList>
    </citation>
    <scope>NUCLEOTIDE SEQUENCE [LARGE SCALE GENOMIC DNA]</scope>
</reference>